<name>E2Q676_STRCL</name>
<dbReference type="InterPro" id="IPR027381">
    <property type="entry name" value="LytR/CpsA/Psr_C"/>
</dbReference>
<keyword evidence="7" id="KW-1185">Reference proteome</keyword>
<feature type="transmembrane region" description="Helical" evidence="3">
    <location>
        <begin position="175"/>
        <end position="198"/>
    </location>
</feature>
<evidence type="ECO:0000313" key="7">
    <source>
        <dbReference type="Proteomes" id="UP000002357"/>
    </source>
</evidence>
<dbReference type="NCBIfam" id="TIGR00350">
    <property type="entry name" value="lytR_cpsA_psr"/>
    <property type="match status" value="1"/>
</dbReference>
<feature type="region of interest" description="Disordered" evidence="2">
    <location>
        <begin position="25"/>
        <end position="174"/>
    </location>
</feature>
<dbReference type="Pfam" id="PF03816">
    <property type="entry name" value="LytR_cpsA_psr"/>
    <property type="match status" value="1"/>
</dbReference>
<feature type="region of interest" description="Disordered" evidence="2">
    <location>
        <begin position="627"/>
        <end position="646"/>
    </location>
</feature>
<reference evidence="6 7" key="1">
    <citation type="journal article" date="2010" name="Genome Biol. Evol.">
        <title>The sequence of a 1.8-mb bacterial linear plasmid reveals a rich evolutionary reservoir of secondary metabolic pathways.</title>
        <authorList>
            <person name="Medema M.H."/>
            <person name="Trefzer A."/>
            <person name="Kovalchuk A."/>
            <person name="van den Berg M."/>
            <person name="Mueller U."/>
            <person name="Heijne W."/>
            <person name="Wu L."/>
            <person name="Alam M.T."/>
            <person name="Ronning C.M."/>
            <person name="Nierman W.C."/>
            <person name="Bovenberg R.A.L."/>
            <person name="Breitling R."/>
            <person name="Takano E."/>
        </authorList>
    </citation>
    <scope>NUCLEOTIDE SEQUENCE [LARGE SCALE GENOMIC DNA]</scope>
    <source>
        <strain evidence="7">ATCC 27064 / DSM 738 / JCM 4710 / NBRC 13307 / NCIMB 12785 / NRRL 3585 / VKM Ac-602</strain>
    </source>
</reference>
<dbReference type="PANTHER" id="PTHR33392:SF6">
    <property type="entry name" value="POLYISOPRENYL-TEICHOIC ACID--PEPTIDOGLYCAN TEICHOIC ACID TRANSFERASE TAGU"/>
    <property type="match status" value="1"/>
</dbReference>
<feature type="compositionally biased region" description="Basic residues" evidence="2">
    <location>
        <begin position="161"/>
        <end position="174"/>
    </location>
</feature>
<evidence type="ECO:0000313" key="6">
    <source>
        <dbReference type="EMBL" id="EFG07200.1"/>
    </source>
</evidence>
<feature type="compositionally biased region" description="Low complexity" evidence="2">
    <location>
        <begin position="108"/>
        <end position="117"/>
    </location>
</feature>
<protein>
    <submittedName>
        <fullName evidence="6">Transcriptional regulator</fullName>
    </submittedName>
</protein>
<feature type="domain" description="Cell envelope-related transcriptional attenuator" evidence="4">
    <location>
        <begin position="250"/>
        <end position="412"/>
    </location>
</feature>
<sequence length="646" mass="69300">MTVLLDREAERPWGRRFAWQRRRIQKTVDAQSRGRDDFDPADQWVFNPQTGNYELRLDHSIPHPAPAPQPGLRSGAPAAPLDATAPLEQFDPADLPSPGGAPARPEVPRQGTPRPGGRAAGRREQQRSAEVPAQRSRRSGGRAANRPSGRDGGGQQSPPPSRRKRKPPAARKKKALVWTGGVLGFVLVAGSAAAYYVYERLNSGLHTLDVKGAGTGGFRKDRPINILVLGTDKRTGAGNTSYGDRNSAGHADTTILFHVSQDRTNATALSIPRDLLTTIPDCETKTDNGTMTVPGSLNTRFNESLGQEGRDPGCSMRTVTELTGVPIDHFMMADFNAVKTMSTAVGGVEVCLGKAINDKDSKLNLPAGTHNLKGEDALAFVRTRHSVGFGGDLSRIEIQQQFLSSMIRKMKSGDTLTNPSKMFGLAEAVIDALTVDTGIGSIKKLQELALELAEVNPKNIAFVTVPVVDNTDKVTVLLDEAKAKPLFSMIRNDTSLTEVKKKEKDAKAAARKKQEALLKGPRAEASEVRVQIFNGSETQGAAGETLTWLQTQQGVLKSSNEGNGPKLKKTRLEYAPNQADQARKLADLMGLPATAMVQGAQDAQAMEPMKLTLGDDFEDAGVPIAGPAKAPEGVKQVAADQTVCAK</sequence>
<comment type="similarity">
    <text evidence="1">Belongs to the LytR/CpsA/Psr (LCP) family.</text>
</comment>
<keyword evidence="3" id="KW-1133">Transmembrane helix</keyword>
<evidence type="ECO:0000259" key="5">
    <source>
        <dbReference type="Pfam" id="PF13399"/>
    </source>
</evidence>
<accession>E2Q676</accession>
<dbReference type="Proteomes" id="UP000002357">
    <property type="component" value="Chromosome"/>
</dbReference>
<dbReference type="InterPro" id="IPR050922">
    <property type="entry name" value="LytR/CpsA/Psr_CW_biosynth"/>
</dbReference>
<dbReference type="Gene3D" id="3.40.630.190">
    <property type="entry name" value="LCP protein"/>
    <property type="match status" value="1"/>
</dbReference>
<dbReference type="AlphaFoldDB" id="E2Q676"/>
<dbReference type="Pfam" id="PF13399">
    <property type="entry name" value="LytR_C"/>
    <property type="match status" value="1"/>
</dbReference>
<organism evidence="6 7">
    <name type="scientific">Streptomyces clavuligerus</name>
    <dbReference type="NCBI Taxonomy" id="1901"/>
    <lineage>
        <taxon>Bacteria</taxon>
        <taxon>Bacillati</taxon>
        <taxon>Actinomycetota</taxon>
        <taxon>Actinomycetes</taxon>
        <taxon>Kitasatosporales</taxon>
        <taxon>Streptomycetaceae</taxon>
        <taxon>Streptomyces</taxon>
    </lineage>
</organism>
<proteinExistence type="inferred from homology"/>
<dbReference type="EMBL" id="CM000913">
    <property type="protein sequence ID" value="EFG07200.1"/>
    <property type="molecule type" value="Genomic_DNA"/>
</dbReference>
<feature type="domain" description="LytR/CpsA/Psr regulator C-terminal" evidence="5">
    <location>
        <begin position="527"/>
        <end position="617"/>
    </location>
</feature>
<dbReference type="InterPro" id="IPR004474">
    <property type="entry name" value="LytR_CpsA_psr"/>
</dbReference>
<dbReference type="eggNOG" id="COG1316">
    <property type="taxonomic scope" value="Bacteria"/>
</dbReference>
<gene>
    <name evidence="6" type="ORF">SCLAV_2127</name>
</gene>
<dbReference type="STRING" id="1901.BB341_17680"/>
<dbReference type="Gene3D" id="3.30.70.2390">
    <property type="match status" value="1"/>
</dbReference>
<keyword evidence="3" id="KW-0472">Membrane</keyword>
<evidence type="ECO:0000259" key="4">
    <source>
        <dbReference type="Pfam" id="PF03816"/>
    </source>
</evidence>
<evidence type="ECO:0000256" key="2">
    <source>
        <dbReference type="SAM" id="MobiDB-lite"/>
    </source>
</evidence>
<keyword evidence="3" id="KW-0812">Transmembrane</keyword>
<evidence type="ECO:0000256" key="3">
    <source>
        <dbReference type="SAM" id="Phobius"/>
    </source>
</evidence>
<dbReference type="PANTHER" id="PTHR33392">
    <property type="entry name" value="POLYISOPRENYL-TEICHOIC ACID--PEPTIDOGLYCAN TEICHOIC ACID TRANSFERASE TAGU"/>
    <property type="match status" value="1"/>
</dbReference>
<evidence type="ECO:0000256" key="1">
    <source>
        <dbReference type="ARBA" id="ARBA00006068"/>
    </source>
</evidence>
<feature type="compositionally biased region" description="Low complexity" evidence="2">
    <location>
        <begin position="76"/>
        <end position="87"/>
    </location>
</feature>